<organism evidence="3">
    <name type="scientific">Chromera velia CCMP2878</name>
    <dbReference type="NCBI Taxonomy" id="1169474"/>
    <lineage>
        <taxon>Eukaryota</taxon>
        <taxon>Sar</taxon>
        <taxon>Alveolata</taxon>
        <taxon>Colpodellida</taxon>
        <taxon>Chromeraceae</taxon>
        <taxon>Chromera</taxon>
    </lineage>
</organism>
<reference evidence="3" key="1">
    <citation type="submission" date="2014-11" db="EMBL/GenBank/DDBJ databases">
        <authorList>
            <person name="Otto D Thomas"/>
            <person name="Naeem Raeece"/>
        </authorList>
    </citation>
    <scope>NUCLEOTIDE SEQUENCE</scope>
</reference>
<evidence type="ECO:0000256" key="1">
    <source>
        <dbReference type="SAM" id="MobiDB-lite"/>
    </source>
</evidence>
<sequence>MHQNRGQFSLTTRDAEEEGACTEDSRFADRDGDGCDVYFALLEFCGGAEQLSAPSLGMRSARDSCCAYIGKPAPSTPVTLLNGTCSEGTRRKLNACLALDAEPADQVMPPSFYPGDGWQCQNVLQDIGCSAQSAVVFKDASDPSSEFCAEAAEYARVTLRSPQLFCGPAGEPPFLIGPNENCCRGDGWCAQMPPMTTSMSGCAASVDASGQVCEISRIRVERLELAEDAGVDDLPDMD</sequence>
<dbReference type="EMBL" id="CDMZ01000886">
    <property type="protein sequence ID" value="CEM23360.1"/>
    <property type="molecule type" value="Genomic_DNA"/>
</dbReference>
<accession>A0A0G4HTF4</accession>
<dbReference type="VEuPathDB" id="CryptoDB:Cvel_31459"/>
<name>A0A0G4HTF4_9ALVE</name>
<evidence type="ECO:0000313" key="3">
    <source>
        <dbReference type="EMBL" id="CEM47705.1"/>
    </source>
</evidence>
<dbReference type="VEuPathDB" id="CryptoDB:Cvel_20233"/>
<proteinExistence type="predicted"/>
<feature type="region of interest" description="Disordered" evidence="1">
    <location>
        <begin position="1"/>
        <end position="26"/>
    </location>
</feature>
<evidence type="ECO:0000313" key="2">
    <source>
        <dbReference type="EMBL" id="CEM23360.1"/>
    </source>
</evidence>
<feature type="compositionally biased region" description="Polar residues" evidence="1">
    <location>
        <begin position="1"/>
        <end position="12"/>
    </location>
</feature>
<gene>
    <name evidence="2" type="ORF">Cvel_20233</name>
    <name evidence="3" type="ORF">Cvel_31459</name>
</gene>
<dbReference type="AlphaFoldDB" id="A0A0G4HTF4"/>
<dbReference type="EMBL" id="CDMZ01003820">
    <property type="protein sequence ID" value="CEM47705.1"/>
    <property type="molecule type" value="Genomic_DNA"/>
</dbReference>
<protein>
    <submittedName>
        <fullName evidence="3">Uncharacterized protein</fullName>
    </submittedName>
</protein>